<reference evidence="1" key="1">
    <citation type="submission" date="2018-11" db="EMBL/GenBank/DDBJ databases">
        <authorList>
            <person name="Alioto T."/>
            <person name="Alioto T."/>
        </authorList>
    </citation>
    <scope>NUCLEOTIDE SEQUENCE</scope>
</reference>
<name>A0A8B6H0K3_MYTGA</name>
<evidence type="ECO:0000313" key="1">
    <source>
        <dbReference type="EMBL" id="VDI71970.1"/>
    </source>
</evidence>
<dbReference type="Proteomes" id="UP000596742">
    <property type="component" value="Unassembled WGS sequence"/>
</dbReference>
<dbReference type="AlphaFoldDB" id="A0A8B6H0K3"/>
<sequence length="115" mass="12728">MDQIMLTCTGKTISDQEKIEGMFTPVKSGYTPNGKKQIVHLGFKGSSRQTTLKGSSKLACRAIVLKQYKTAINHLLQIEDLKKDIFQITKKKDEPGAATNMSSKGECVKYKESSV</sequence>
<organism evidence="1 2">
    <name type="scientific">Mytilus galloprovincialis</name>
    <name type="common">Mediterranean mussel</name>
    <dbReference type="NCBI Taxonomy" id="29158"/>
    <lineage>
        <taxon>Eukaryota</taxon>
        <taxon>Metazoa</taxon>
        <taxon>Spiralia</taxon>
        <taxon>Lophotrochozoa</taxon>
        <taxon>Mollusca</taxon>
        <taxon>Bivalvia</taxon>
        <taxon>Autobranchia</taxon>
        <taxon>Pteriomorphia</taxon>
        <taxon>Mytilida</taxon>
        <taxon>Mytiloidea</taxon>
        <taxon>Mytilidae</taxon>
        <taxon>Mytilinae</taxon>
        <taxon>Mytilus</taxon>
    </lineage>
</organism>
<dbReference type="EMBL" id="UYJE01009278">
    <property type="protein sequence ID" value="VDI71970.1"/>
    <property type="molecule type" value="Genomic_DNA"/>
</dbReference>
<protein>
    <submittedName>
        <fullName evidence="1">Uncharacterized protein</fullName>
    </submittedName>
</protein>
<proteinExistence type="predicted"/>
<comment type="caution">
    <text evidence="1">The sequence shown here is derived from an EMBL/GenBank/DDBJ whole genome shotgun (WGS) entry which is preliminary data.</text>
</comment>
<gene>
    <name evidence="1" type="ORF">MGAL_10B017198</name>
</gene>
<accession>A0A8B6H0K3</accession>
<evidence type="ECO:0000313" key="2">
    <source>
        <dbReference type="Proteomes" id="UP000596742"/>
    </source>
</evidence>
<keyword evidence="2" id="KW-1185">Reference proteome</keyword>